<keyword evidence="9" id="KW-0997">Cell inner membrane</keyword>
<evidence type="ECO:0000256" key="14">
    <source>
        <dbReference type="ARBA" id="ARBA00022982"/>
    </source>
</evidence>
<evidence type="ECO:0000256" key="3">
    <source>
        <dbReference type="ARBA" id="ARBA00004429"/>
    </source>
</evidence>
<evidence type="ECO:0000256" key="9">
    <source>
        <dbReference type="ARBA" id="ARBA00022519"/>
    </source>
</evidence>
<comment type="pathway">
    <text evidence="4">Carbohydrate metabolism; tricarboxylic acid cycle.</text>
</comment>
<sequence length="131" mass="14203">MSHHNTDMRTPLAKVRGLGSAREGTEHFWRQRLTAIANIPLILFFVGFLIALNGAGYAQVRAALANPFVALVLALVLLSGLYHMRLGMQAIIEDYVHGEGMRLALLALNTFFPVVVGVASIFALLKLAFGG</sequence>
<dbReference type="GO" id="GO:0006099">
    <property type="term" value="P:tricarboxylic acid cycle"/>
    <property type="evidence" value="ECO:0007669"/>
    <property type="project" value="UniProtKB-UniPathway"/>
</dbReference>
<evidence type="ECO:0000256" key="1">
    <source>
        <dbReference type="ARBA" id="ARBA00001971"/>
    </source>
</evidence>
<keyword evidence="20" id="KW-1185">Reference proteome</keyword>
<protein>
    <recommendedName>
        <fullName evidence="6">Succinate dehydrogenase hydrophobic membrane anchor subunit</fullName>
    </recommendedName>
</protein>
<evidence type="ECO:0000256" key="5">
    <source>
        <dbReference type="ARBA" id="ARBA00011558"/>
    </source>
</evidence>
<evidence type="ECO:0000313" key="20">
    <source>
        <dbReference type="Proteomes" id="UP000198894"/>
    </source>
</evidence>
<evidence type="ECO:0000256" key="15">
    <source>
        <dbReference type="ARBA" id="ARBA00022989"/>
    </source>
</evidence>
<evidence type="ECO:0000256" key="7">
    <source>
        <dbReference type="ARBA" id="ARBA00022448"/>
    </source>
</evidence>
<evidence type="ECO:0000256" key="10">
    <source>
        <dbReference type="ARBA" id="ARBA00022532"/>
    </source>
</evidence>
<name>A0A1G8PHH1_9HYPH</name>
<comment type="function">
    <text evidence="2">Membrane-anchoring subunit of succinate dehydrogenase (SDH).</text>
</comment>
<evidence type="ECO:0000256" key="13">
    <source>
        <dbReference type="ARBA" id="ARBA00022723"/>
    </source>
</evidence>
<keyword evidence="11" id="KW-0349">Heme</keyword>
<dbReference type="UniPathway" id="UPA00223"/>
<keyword evidence="12 18" id="KW-0812">Transmembrane</keyword>
<dbReference type="Gene3D" id="1.20.1300.10">
    <property type="entry name" value="Fumarate reductase/succinate dehydrogenase, transmembrane subunit"/>
    <property type="match status" value="1"/>
</dbReference>
<dbReference type="GO" id="GO:0005886">
    <property type="term" value="C:plasma membrane"/>
    <property type="evidence" value="ECO:0007669"/>
    <property type="project" value="UniProtKB-SubCell"/>
</dbReference>
<keyword evidence="15 18" id="KW-1133">Transmembrane helix</keyword>
<evidence type="ECO:0000256" key="12">
    <source>
        <dbReference type="ARBA" id="ARBA00022692"/>
    </source>
</evidence>
<keyword evidence="13" id="KW-0479">Metal-binding</keyword>
<dbReference type="InterPro" id="IPR034804">
    <property type="entry name" value="SQR/QFR_C/D"/>
</dbReference>
<proteinExistence type="predicted"/>
<comment type="subunit">
    <text evidence="5">Part of an enzyme complex containing four subunits: a flavoprotein, an iron-sulfur protein, plus two membrane-anchoring proteins, SdhC and SdhD.</text>
</comment>
<dbReference type="Proteomes" id="UP000198894">
    <property type="component" value="Unassembled WGS sequence"/>
</dbReference>
<comment type="cofactor">
    <cofactor evidence="1">
        <name>heme</name>
        <dbReference type="ChEBI" id="CHEBI:30413"/>
    </cofactor>
</comment>
<dbReference type="InterPro" id="IPR014312">
    <property type="entry name" value="Succ_DH_anchor"/>
</dbReference>
<dbReference type="GO" id="GO:0020037">
    <property type="term" value="F:heme binding"/>
    <property type="evidence" value="ECO:0007669"/>
    <property type="project" value="InterPro"/>
</dbReference>
<evidence type="ECO:0000256" key="6">
    <source>
        <dbReference type="ARBA" id="ARBA00019425"/>
    </source>
</evidence>
<evidence type="ECO:0000256" key="18">
    <source>
        <dbReference type="SAM" id="Phobius"/>
    </source>
</evidence>
<dbReference type="GO" id="GO:0009055">
    <property type="term" value="F:electron transfer activity"/>
    <property type="evidence" value="ECO:0007669"/>
    <property type="project" value="TreeGrafter"/>
</dbReference>
<dbReference type="EMBL" id="FNEE01000003">
    <property type="protein sequence ID" value="SDI91705.1"/>
    <property type="molecule type" value="Genomic_DNA"/>
</dbReference>
<gene>
    <name evidence="19" type="ORF">SAMN05428953_103279</name>
</gene>
<evidence type="ECO:0000256" key="2">
    <source>
        <dbReference type="ARBA" id="ARBA00004050"/>
    </source>
</evidence>
<keyword evidence="16" id="KW-0408">Iron</keyword>
<feature type="transmembrane region" description="Helical" evidence="18">
    <location>
        <begin position="64"/>
        <end position="82"/>
    </location>
</feature>
<dbReference type="PANTHER" id="PTHR38689:SF1">
    <property type="entry name" value="SUCCINATE DEHYDROGENASE HYDROPHOBIC MEMBRANE ANCHOR SUBUNIT"/>
    <property type="match status" value="1"/>
</dbReference>
<dbReference type="GO" id="GO:0017004">
    <property type="term" value="P:cytochrome complex assembly"/>
    <property type="evidence" value="ECO:0007669"/>
    <property type="project" value="TreeGrafter"/>
</dbReference>
<accession>A0A1G8PHH1</accession>
<comment type="subcellular location">
    <subcellularLocation>
        <location evidence="3">Cell inner membrane</location>
        <topology evidence="3">Multi-pass membrane protein</topology>
    </subcellularLocation>
</comment>
<keyword evidence="10" id="KW-0816">Tricarboxylic acid cycle</keyword>
<reference evidence="20" key="1">
    <citation type="submission" date="2016-10" db="EMBL/GenBank/DDBJ databases">
        <authorList>
            <person name="Varghese N."/>
            <person name="Submissions S."/>
        </authorList>
    </citation>
    <scope>NUCLEOTIDE SEQUENCE [LARGE SCALE GENOMIC DNA]</scope>
    <source>
        <strain evidence="20">CGMCC 1.11022</strain>
    </source>
</reference>
<evidence type="ECO:0000256" key="17">
    <source>
        <dbReference type="ARBA" id="ARBA00023136"/>
    </source>
</evidence>
<feature type="transmembrane region" description="Helical" evidence="18">
    <location>
        <begin position="35"/>
        <end position="58"/>
    </location>
</feature>
<keyword evidence="17 18" id="KW-0472">Membrane</keyword>
<evidence type="ECO:0000256" key="4">
    <source>
        <dbReference type="ARBA" id="ARBA00005163"/>
    </source>
</evidence>
<dbReference type="AlphaFoldDB" id="A0A1G8PHH1"/>
<dbReference type="Pfam" id="PF01127">
    <property type="entry name" value="Sdh_cyt"/>
    <property type="match status" value="1"/>
</dbReference>
<evidence type="ECO:0000313" key="19">
    <source>
        <dbReference type="EMBL" id="SDI91705.1"/>
    </source>
</evidence>
<evidence type="ECO:0000256" key="16">
    <source>
        <dbReference type="ARBA" id="ARBA00023004"/>
    </source>
</evidence>
<dbReference type="InterPro" id="IPR000701">
    <property type="entry name" value="SuccDH_FuR_B_TM-su"/>
</dbReference>
<feature type="transmembrane region" description="Helical" evidence="18">
    <location>
        <begin position="103"/>
        <end position="125"/>
    </location>
</feature>
<dbReference type="CDD" id="cd03495">
    <property type="entry name" value="SQR_TypeC_SdhD_like"/>
    <property type="match status" value="1"/>
</dbReference>
<keyword evidence="7" id="KW-0813">Transport</keyword>
<dbReference type="PANTHER" id="PTHR38689">
    <property type="entry name" value="SUCCINATE DEHYDROGENASE HYDROPHOBIC MEMBRANE ANCHOR SUBUNIT"/>
    <property type="match status" value="1"/>
</dbReference>
<dbReference type="SUPFAM" id="SSF81343">
    <property type="entry name" value="Fumarate reductase respiratory complex transmembrane subunits"/>
    <property type="match status" value="1"/>
</dbReference>
<evidence type="ECO:0000256" key="11">
    <source>
        <dbReference type="ARBA" id="ARBA00022617"/>
    </source>
</evidence>
<evidence type="ECO:0000256" key="8">
    <source>
        <dbReference type="ARBA" id="ARBA00022475"/>
    </source>
</evidence>
<dbReference type="NCBIfam" id="TIGR02968">
    <property type="entry name" value="succ_dehyd_anc"/>
    <property type="match status" value="1"/>
</dbReference>
<dbReference type="GO" id="GO:0046872">
    <property type="term" value="F:metal ion binding"/>
    <property type="evidence" value="ECO:0007669"/>
    <property type="project" value="UniProtKB-KW"/>
</dbReference>
<keyword evidence="14" id="KW-0249">Electron transport</keyword>
<organism evidence="19 20">
    <name type="scientific">Mesorhizobium muleiense</name>
    <dbReference type="NCBI Taxonomy" id="1004279"/>
    <lineage>
        <taxon>Bacteria</taxon>
        <taxon>Pseudomonadati</taxon>
        <taxon>Pseudomonadota</taxon>
        <taxon>Alphaproteobacteria</taxon>
        <taxon>Hyphomicrobiales</taxon>
        <taxon>Phyllobacteriaceae</taxon>
        <taxon>Mesorhizobium</taxon>
    </lineage>
</organism>
<keyword evidence="8" id="KW-1003">Cell membrane</keyword>